<protein>
    <recommendedName>
        <fullName evidence="5">Mid2 domain-containing protein</fullName>
    </recommendedName>
</protein>
<keyword evidence="4" id="KW-1185">Reference proteome</keyword>
<name>S8EM98_FOMSC</name>
<reference evidence="3 4" key="1">
    <citation type="journal article" date="2012" name="Science">
        <title>The Paleozoic origin of enzymatic lignin decomposition reconstructed from 31 fungal genomes.</title>
        <authorList>
            <person name="Floudas D."/>
            <person name="Binder M."/>
            <person name="Riley R."/>
            <person name="Barry K."/>
            <person name="Blanchette R.A."/>
            <person name="Henrissat B."/>
            <person name="Martinez A.T."/>
            <person name="Otillar R."/>
            <person name="Spatafora J.W."/>
            <person name="Yadav J.S."/>
            <person name="Aerts A."/>
            <person name="Benoit I."/>
            <person name="Boyd A."/>
            <person name="Carlson A."/>
            <person name="Copeland A."/>
            <person name="Coutinho P.M."/>
            <person name="de Vries R.P."/>
            <person name="Ferreira P."/>
            <person name="Findley K."/>
            <person name="Foster B."/>
            <person name="Gaskell J."/>
            <person name="Glotzer D."/>
            <person name="Gorecki P."/>
            <person name="Heitman J."/>
            <person name="Hesse C."/>
            <person name="Hori C."/>
            <person name="Igarashi K."/>
            <person name="Jurgens J.A."/>
            <person name="Kallen N."/>
            <person name="Kersten P."/>
            <person name="Kohler A."/>
            <person name="Kuees U."/>
            <person name="Kumar T.K.A."/>
            <person name="Kuo A."/>
            <person name="LaButti K."/>
            <person name="Larrondo L.F."/>
            <person name="Lindquist E."/>
            <person name="Ling A."/>
            <person name="Lombard V."/>
            <person name="Lucas S."/>
            <person name="Lundell T."/>
            <person name="Martin R."/>
            <person name="McLaughlin D.J."/>
            <person name="Morgenstern I."/>
            <person name="Morin E."/>
            <person name="Murat C."/>
            <person name="Nagy L.G."/>
            <person name="Nolan M."/>
            <person name="Ohm R.A."/>
            <person name="Patyshakuliyeva A."/>
            <person name="Rokas A."/>
            <person name="Ruiz-Duenas F.J."/>
            <person name="Sabat G."/>
            <person name="Salamov A."/>
            <person name="Samejima M."/>
            <person name="Schmutz J."/>
            <person name="Slot J.C."/>
            <person name="St John F."/>
            <person name="Stenlid J."/>
            <person name="Sun H."/>
            <person name="Sun S."/>
            <person name="Syed K."/>
            <person name="Tsang A."/>
            <person name="Wiebenga A."/>
            <person name="Young D."/>
            <person name="Pisabarro A."/>
            <person name="Eastwood D.C."/>
            <person name="Martin F."/>
            <person name="Cullen D."/>
            <person name="Grigoriev I.V."/>
            <person name="Hibbett D.S."/>
        </authorList>
    </citation>
    <scope>NUCLEOTIDE SEQUENCE</scope>
    <source>
        <strain evidence="4">FP-58527</strain>
    </source>
</reference>
<dbReference type="AlphaFoldDB" id="S8EM98"/>
<dbReference type="eggNOG" id="ENOG502SEFR">
    <property type="taxonomic scope" value="Eukaryota"/>
</dbReference>
<gene>
    <name evidence="3" type="ORF">FOMPIDRAFT_1021752</name>
</gene>
<dbReference type="STRING" id="743788.S8EM98"/>
<dbReference type="OrthoDB" id="2596908at2759"/>
<keyword evidence="1" id="KW-0472">Membrane</keyword>
<dbReference type="EMBL" id="KE504126">
    <property type="protein sequence ID" value="EPT04464.1"/>
    <property type="molecule type" value="Genomic_DNA"/>
</dbReference>
<sequence>MLGSSTSAFVLLLLSLCFSGFVNGAPVAQPDHVLMAPRQAATPTTVTTTETIQTPSGPMLQICEITLTPNSDGNYQEVKSCQLSAIGSSSASGGSGAVAGVPAAAPIVVIGTSSMDSAAVFATGDAASSVAASVSSAVAAAATSAVGAINNGAAGGAASVSGASTASAPGVTKTAVSNAAVTFTVPGRHILILPVGLVIFCVITGFMLLVMVYQHFWRMRYRSAFRQRKLSEQGAGMGYGGMGKA</sequence>
<dbReference type="HOGENOM" id="CLU_042546_0_0_1"/>
<keyword evidence="2" id="KW-0732">Signal</keyword>
<evidence type="ECO:0000313" key="4">
    <source>
        <dbReference type="Proteomes" id="UP000015241"/>
    </source>
</evidence>
<feature type="chain" id="PRO_5004563136" description="Mid2 domain-containing protein" evidence="2">
    <location>
        <begin position="25"/>
        <end position="245"/>
    </location>
</feature>
<proteinExistence type="predicted"/>
<feature type="signal peptide" evidence="2">
    <location>
        <begin position="1"/>
        <end position="24"/>
    </location>
</feature>
<keyword evidence="1" id="KW-0812">Transmembrane</keyword>
<dbReference type="InParanoid" id="S8EM98"/>
<keyword evidence="1" id="KW-1133">Transmembrane helix</keyword>
<dbReference type="Proteomes" id="UP000015241">
    <property type="component" value="Unassembled WGS sequence"/>
</dbReference>
<evidence type="ECO:0000256" key="2">
    <source>
        <dbReference type="SAM" id="SignalP"/>
    </source>
</evidence>
<evidence type="ECO:0008006" key="5">
    <source>
        <dbReference type="Google" id="ProtNLM"/>
    </source>
</evidence>
<evidence type="ECO:0000256" key="1">
    <source>
        <dbReference type="SAM" id="Phobius"/>
    </source>
</evidence>
<evidence type="ECO:0000313" key="3">
    <source>
        <dbReference type="EMBL" id="EPT04464.1"/>
    </source>
</evidence>
<feature type="transmembrane region" description="Helical" evidence="1">
    <location>
        <begin position="191"/>
        <end position="213"/>
    </location>
</feature>
<organism evidence="3 4">
    <name type="scientific">Fomitopsis schrenkii</name>
    <name type="common">Brown rot fungus</name>
    <dbReference type="NCBI Taxonomy" id="2126942"/>
    <lineage>
        <taxon>Eukaryota</taxon>
        <taxon>Fungi</taxon>
        <taxon>Dikarya</taxon>
        <taxon>Basidiomycota</taxon>
        <taxon>Agaricomycotina</taxon>
        <taxon>Agaricomycetes</taxon>
        <taxon>Polyporales</taxon>
        <taxon>Fomitopsis</taxon>
    </lineage>
</organism>
<accession>S8EM98</accession>